<dbReference type="RefSeq" id="WP_307158674.1">
    <property type="nucleotide sequence ID" value="NZ_JAUSWH010000008.1"/>
</dbReference>
<evidence type="ECO:0000313" key="1">
    <source>
        <dbReference type="EMBL" id="MDQ0456488.1"/>
    </source>
</evidence>
<dbReference type="EMBL" id="JAUSWH010000008">
    <property type="protein sequence ID" value="MDQ0456488.1"/>
    <property type="molecule type" value="Genomic_DNA"/>
</dbReference>
<reference evidence="1 2" key="1">
    <citation type="submission" date="2023-07" db="EMBL/GenBank/DDBJ databases">
        <title>Genomic Encyclopedia of Type Strains, Phase IV (KMG-IV): sequencing the most valuable type-strain genomes for metagenomic binning, comparative biology and taxonomic classification.</title>
        <authorList>
            <person name="Goeker M."/>
        </authorList>
    </citation>
    <scope>NUCLEOTIDE SEQUENCE [LARGE SCALE GENOMIC DNA]</scope>
    <source>
        <strain evidence="1 2">DSM 100301</strain>
    </source>
</reference>
<comment type="caution">
    <text evidence="1">The sequence shown here is derived from an EMBL/GenBank/DDBJ whole genome shotgun (WGS) entry which is preliminary data.</text>
</comment>
<protein>
    <submittedName>
        <fullName evidence="1">Uncharacterized protein</fullName>
    </submittedName>
</protein>
<evidence type="ECO:0000313" key="2">
    <source>
        <dbReference type="Proteomes" id="UP001235269"/>
    </source>
</evidence>
<keyword evidence="2" id="KW-1185">Reference proteome</keyword>
<organism evidence="1 2">
    <name type="scientific">Rhizobium paknamense</name>
    <dbReference type="NCBI Taxonomy" id="1206817"/>
    <lineage>
        <taxon>Bacteria</taxon>
        <taxon>Pseudomonadati</taxon>
        <taxon>Pseudomonadota</taxon>
        <taxon>Alphaproteobacteria</taxon>
        <taxon>Hyphomicrobiales</taxon>
        <taxon>Rhizobiaceae</taxon>
        <taxon>Rhizobium/Agrobacterium group</taxon>
        <taxon>Rhizobium</taxon>
    </lineage>
</organism>
<accession>A0ABU0IFS1</accession>
<name>A0ABU0IFS1_9HYPH</name>
<gene>
    <name evidence="1" type="ORF">QO005_002829</name>
</gene>
<sequence length="91" mass="9920">MNTANAQLEGLYLAIAAVNRLLVRKGIVSREELQDALQEAEMAALNSGKDDGISHAHELALVFPIRLLIKALSAEHTADFRELARQVGRAD</sequence>
<proteinExistence type="predicted"/>
<dbReference type="Proteomes" id="UP001235269">
    <property type="component" value="Unassembled WGS sequence"/>
</dbReference>